<dbReference type="InterPro" id="IPR044126">
    <property type="entry name" value="S1_IF2_alpha"/>
</dbReference>
<dbReference type="CDD" id="cd04452">
    <property type="entry name" value="S1_IF2_alpha"/>
    <property type="match status" value="1"/>
</dbReference>
<proteinExistence type="inferred from homology"/>
<gene>
    <name evidence="7" type="ORF">PFISCL1PPCAC_3924</name>
</gene>
<dbReference type="PANTHER" id="PTHR10602:SF0">
    <property type="entry name" value="EUKARYOTIC TRANSLATION INITIATION FACTOR 2 SUBUNIT 1"/>
    <property type="match status" value="1"/>
</dbReference>
<protein>
    <recommendedName>
        <fullName evidence="2">Eukaryotic translation initiation factor 2 subunit 1</fullName>
    </recommendedName>
    <alternativeName>
        <fullName evidence="5">Eukaryotic translation initiation factor 2 subunit alpha</fullName>
    </alternativeName>
</protein>
<dbReference type="SUPFAM" id="SSF116742">
    <property type="entry name" value="eIF2alpha middle domain-like"/>
    <property type="match status" value="1"/>
</dbReference>
<keyword evidence="3" id="KW-0396">Initiation factor</keyword>
<dbReference type="Gene3D" id="1.10.150.190">
    <property type="entry name" value="Translation initiation factor 2, subunit 1, domain 2"/>
    <property type="match status" value="1"/>
</dbReference>
<evidence type="ECO:0000256" key="5">
    <source>
        <dbReference type="ARBA" id="ARBA00033370"/>
    </source>
</evidence>
<feature type="non-terminal residue" evidence="7">
    <location>
        <position position="1"/>
    </location>
</feature>
<sequence length="165" mass="19009">SIYRNPIDTPKMELTCRFYASQFPEVGDVVKANVTEIARGGAFVQLMEYGKGEGLIPWSELSRRSIRDVDKVIQVGRPEFAVVLRVDKDKGYIDLSKRRINNKERPQYEERFEKAQAVHDILRQVAEQLGYGNTDQLKDLHKCTAWKLDEKVRGSAFDIFQKSIT</sequence>
<dbReference type="GO" id="GO:0005850">
    <property type="term" value="C:eukaryotic translation initiation factor 2 complex"/>
    <property type="evidence" value="ECO:0007669"/>
    <property type="project" value="TreeGrafter"/>
</dbReference>
<dbReference type="PANTHER" id="PTHR10602">
    <property type="entry name" value="EUKARYOTIC TRANSLATION INITIATION FACTOR 2 SUBUNIT 1"/>
    <property type="match status" value="1"/>
</dbReference>
<dbReference type="InterPro" id="IPR012340">
    <property type="entry name" value="NA-bd_OB-fold"/>
</dbReference>
<name>A0AAV5V2R4_9BILA</name>
<dbReference type="PROSITE" id="PS50126">
    <property type="entry name" value="S1"/>
    <property type="match status" value="1"/>
</dbReference>
<dbReference type="SMART" id="SM00316">
    <property type="entry name" value="S1"/>
    <property type="match status" value="1"/>
</dbReference>
<dbReference type="GO" id="GO:0003743">
    <property type="term" value="F:translation initiation factor activity"/>
    <property type="evidence" value="ECO:0007669"/>
    <property type="project" value="UniProtKB-KW"/>
</dbReference>
<dbReference type="Proteomes" id="UP001432322">
    <property type="component" value="Unassembled WGS sequence"/>
</dbReference>
<dbReference type="SUPFAM" id="SSF50249">
    <property type="entry name" value="Nucleic acid-binding proteins"/>
    <property type="match status" value="1"/>
</dbReference>
<evidence type="ECO:0000256" key="4">
    <source>
        <dbReference type="ARBA" id="ARBA00022917"/>
    </source>
</evidence>
<comment type="similarity">
    <text evidence="1">Belongs to the eIF-2-alpha family.</text>
</comment>
<dbReference type="Pfam" id="PF00575">
    <property type="entry name" value="S1"/>
    <property type="match status" value="1"/>
</dbReference>
<dbReference type="GO" id="GO:0003723">
    <property type="term" value="F:RNA binding"/>
    <property type="evidence" value="ECO:0007669"/>
    <property type="project" value="InterPro"/>
</dbReference>
<keyword evidence="8" id="KW-1185">Reference proteome</keyword>
<dbReference type="GO" id="GO:0043022">
    <property type="term" value="F:ribosome binding"/>
    <property type="evidence" value="ECO:0007669"/>
    <property type="project" value="TreeGrafter"/>
</dbReference>
<organism evidence="7 8">
    <name type="scientific">Pristionchus fissidentatus</name>
    <dbReference type="NCBI Taxonomy" id="1538716"/>
    <lineage>
        <taxon>Eukaryota</taxon>
        <taxon>Metazoa</taxon>
        <taxon>Ecdysozoa</taxon>
        <taxon>Nematoda</taxon>
        <taxon>Chromadorea</taxon>
        <taxon>Rhabditida</taxon>
        <taxon>Rhabditina</taxon>
        <taxon>Diplogasteromorpha</taxon>
        <taxon>Diplogasteroidea</taxon>
        <taxon>Neodiplogasteridae</taxon>
        <taxon>Pristionchus</taxon>
    </lineage>
</organism>
<dbReference type="GO" id="GO:0033290">
    <property type="term" value="C:eukaryotic 48S preinitiation complex"/>
    <property type="evidence" value="ECO:0007669"/>
    <property type="project" value="TreeGrafter"/>
</dbReference>
<accession>A0AAV5V2R4</accession>
<dbReference type="InterPro" id="IPR024054">
    <property type="entry name" value="TIF2_asu_middle_sf"/>
</dbReference>
<feature type="domain" description="S1 motif" evidence="6">
    <location>
        <begin position="27"/>
        <end position="98"/>
    </location>
</feature>
<evidence type="ECO:0000259" key="6">
    <source>
        <dbReference type="PROSITE" id="PS50126"/>
    </source>
</evidence>
<comment type="caution">
    <text evidence="7">The sequence shown here is derived from an EMBL/GenBank/DDBJ whole genome shotgun (WGS) entry which is preliminary data.</text>
</comment>
<reference evidence="7" key="1">
    <citation type="submission" date="2023-10" db="EMBL/GenBank/DDBJ databases">
        <title>Genome assembly of Pristionchus species.</title>
        <authorList>
            <person name="Yoshida K."/>
            <person name="Sommer R.J."/>
        </authorList>
    </citation>
    <scope>NUCLEOTIDE SEQUENCE</scope>
    <source>
        <strain evidence="7">RS5133</strain>
    </source>
</reference>
<evidence type="ECO:0000313" key="7">
    <source>
        <dbReference type="EMBL" id="GMT12627.1"/>
    </source>
</evidence>
<evidence type="ECO:0000256" key="3">
    <source>
        <dbReference type="ARBA" id="ARBA00022540"/>
    </source>
</evidence>
<dbReference type="InterPro" id="IPR003029">
    <property type="entry name" value="S1_domain"/>
</dbReference>
<dbReference type="EMBL" id="BTSY01000001">
    <property type="protein sequence ID" value="GMT12627.1"/>
    <property type="molecule type" value="Genomic_DNA"/>
</dbReference>
<evidence type="ECO:0000256" key="2">
    <source>
        <dbReference type="ARBA" id="ARBA00020950"/>
    </source>
</evidence>
<dbReference type="FunFam" id="2.40.50.140:FF:000015">
    <property type="entry name" value="Eukaryotic translation initiation factor 2 subunit alpha"/>
    <property type="match status" value="1"/>
</dbReference>
<keyword evidence="4" id="KW-0648">Protein biosynthesis</keyword>
<dbReference type="Gene3D" id="2.40.50.140">
    <property type="entry name" value="Nucleic acid-binding proteins"/>
    <property type="match status" value="1"/>
</dbReference>
<evidence type="ECO:0000313" key="8">
    <source>
        <dbReference type="Proteomes" id="UP001432322"/>
    </source>
</evidence>
<dbReference type="InterPro" id="IPR011488">
    <property type="entry name" value="TIF_2_asu"/>
</dbReference>
<dbReference type="AlphaFoldDB" id="A0AAV5V2R4"/>
<evidence type="ECO:0000256" key="1">
    <source>
        <dbReference type="ARBA" id="ARBA00007223"/>
    </source>
</evidence>